<evidence type="ECO:0000256" key="4">
    <source>
        <dbReference type="ARBA" id="ARBA00022692"/>
    </source>
</evidence>
<name>A0A068Y0S8_ECHMU</name>
<feature type="compositionally biased region" description="Polar residues" evidence="12">
    <location>
        <begin position="303"/>
        <end position="318"/>
    </location>
</feature>
<feature type="compositionally biased region" description="Low complexity" evidence="12">
    <location>
        <begin position="13"/>
        <end position="35"/>
    </location>
</feature>
<evidence type="ECO:0000256" key="6">
    <source>
        <dbReference type="ARBA" id="ARBA00022882"/>
    </source>
</evidence>
<dbReference type="EMBL" id="LN902841">
    <property type="protein sequence ID" value="CDS38310.1"/>
    <property type="molecule type" value="Genomic_DNA"/>
</dbReference>
<dbReference type="GO" id="GO:0051260">
    <property type="term" value="P:protein homooligomerization"/>
    <property type="evidence" value="ECO:0007669"/>
    <property type="project" value="InterPro"/>
</dbReference>
<dbReference type="Gene3D" id="3.30.710.10">
    <property type="entry name" value="Potassium Channel Kv1.1, Chain A"/>
    <property type="match status" value="1"/>
</dbReference>
<keyword evidence="10 13" id="KW-0472">Membrane</keyword>
<feature type="transmembrane region" description="Helical" evidence="13">
    <location>
        <begin position="580"/>
        <end position="601"/>
    </location>
</feature>
<evidence type="ECO:0000256" key="5">
    <source>
        <dbReference type="ARBA" id="ARBA00022826"/>
    </source>
</evidence>
<feature type="domain" description="Ion transport" evidence="14">
    <location>
        <begin position="463"/>
        <end position="662"/>
    </location>
</feature>
<dbReference type="InterPro" id="IPR003131">
    <property type="entry name" value="T1-type_BTB"/>
</dbReference>
<evidence type="ECO:0000256" key="12">
    <source>
        <dbReference type="SAM" id="MobiDB-lite"/>
    </source>
</evidence>
<dbReference type="Pfam" id="PF00520">
    <property type="entry name" value="Ion_trans"/>
    <property type="match status" value="1"/>
</dbReference>
<evidence type="ECO:0000313" key="16">
    <source>
        <dbReference type="EMBL" id="CDS38310.1"/>
    </source>
</evidence>
<dbReference type="Pfam" id="PF02214">
    <property type="entry name" value="BTB_2"/>
    <property type="match status" value="1"/>
</dbReference>
<dbReference type="Gene3D" id="1.10.287.70">
    <property type="match status" value="1"/>
</dbReference>
<dbReference type="PRINTS" id="PR00169">
    <property type="entry name" value="KCHANNEL"/>
</dbReference>
<dbReference type="PANTHER" id="PTHR11537">
    <property type="entry name" value="VOLTAGE-GATED POTASSIUM CHANNEL"/>
    <property type="match status" value="1"/>
</dbReference>
<evidence type="ECO:0000256" key="11">
    <source>
        <dbReference type="ARBA" id="ARBA00023303"/>
    </source>
</evidence>
<comment type="subcellular location">
    <subcellularLocation>
        <location evidence="1">Membrane</location>
        <topology evidence="1">Multi-pass membrane protein</topology>
    </subcellularLocation>
</comment>
<evidence type="ECO:0000259" key="15">
    <source>
        <dbReference type="Pfam" id="PF02214"/>
    </source>
</evidence>
<keyword evidence="6" id="KW-0851">Voltage-gated channel</keyword>
<feature type="transmembrane region" description="Helical" evidence="13">
    <location>
        <begin position="607"/>
        <end position="624"/>
    </location>
</feature>
<feature type="transmembrane region" description="Helical" evidence="13">
    <location>
        <begin position="506"/>
        <end position="526"/>
    </location>
</feature>
<evidence type="ECO:0000256" key="2">
    <source>
        <dbReference type="ARBA" id="ARBA00022448"/>
    </source>
</evidence>
<feature type="region of interest" description="Disordered" evidence="12">
    <location>
        <begin position="353"/>
        <end position="375"/>
    </location>
</feature>
<dbReference type="STRING" id="6211.A0A068Y0S8"/>
<reference evidence="16" key="2">
    <citation type="submission" date="2015-11" db="EMBL/GenBank/DDBJ databases">
        <authorList>
            <person name="Zhang Y."/>
            <person name="Guo Z."/>
        </authorList>
    </citation>
    <scope>NUCLEOTIDE SEQUENCE</scope>
</reference>
<feature type="region of interest" description="Disordered" evidence="12">
    <location>
        <begin position="719"/>
        <end position="739"/>
    </location>
</feature>
<keyword evidence="8 13" id="KW-1133">Transmembrane helix</keyword>
<dbReference type="InterPro" id="IPR027359">
    <property type="entry name" value="Volt_channel_dom_sf"/>
</dbReference>
<organism evidence="16 17">
    <name type="scientific">Echinococcus multilocularis</name>
    <name type="common">Fox tapeworm</name>
    <dbReference type="NCBI Taxonomy" id="6211"/>
    <lineage>
        <taxon>Eukaryota</taxon>
        <taxon>Metazoa</taxon>
        <taxon>Spiralia</taxon>
        <taxon>Lophotrochozoa</taxon>
        <taxon>Platyhelminthes</taxon>
        <taxon>Cestoda</taxon>
        <taxon>Eucestoda</taxon>
        <taxon>Cyclophyllidea</taxon>
        <taxon>Taeniidae</taxon>
        <taxon>Echinococcus</taxon>
    </lineage>
</organism>
<dbReference type="SUPFAM" id="SSF81324">
    <property type="entry name" value="Voltage-gated potassium channels"/>
    <property type="match status" value="1"/>
</dbReference>
<protein>
    <submittedName>
        <fullName evidence="16">Potassium voltage gated channel subfamily D</fullName>
    </submittedName>
</protein>
<dbReference type="InterPro" id="IPR005821">
    <property type="entry name" value="Ion_trans_dom"/>
</dbReference>
<keyword evidence="3" id="KW-0633">Potassium transport</keyword>
<dbReference type="OrthoDB" id="1244179at2759"/>
<feature type="transmembrane region" description="Helical" evidence="13">
    <location>
        <begin position="538"/>
        <end position="560"/>
    </location>
</feature>
<evidence type="ECO:0000256" key="7">
    <source>
        <dbReference type="ARBA" id="ARBA00022958"/>
    </source>
</evidence>
<sequence length="739" mass="83630">MDSSDGNHTNGPNDSRNSLSESTSESTASTTASVVDSKDALFSQEQDLQTGDKHARFLLKETRTDKLRSRPPIVKQSLPTNLYSCKFSCRPVTNPDDPIEDPFSLPCTTKVENSNSLPLQRKPKIYAPLVDPPSSFVSLNKYGYEVKYPGSLLKLNISGTVFIVKISTLQKDQIVFEKILETAEYIPETDEYYLERDPVVFRFVHNYLRHQEMHLPLNICGPLLEKELEAWGLQLGFDLQRCCLGPVMDTKSKMESLRKFEETFSESLSDKEFNAHLSIRWQKLRQYVWRIITDTPKKRWLGSLQNNTPATKDSTTNADTERGQFGLNSFNDTEASHTSGVARGRLDCASVNDTGGDVGSGGDDGLDNSQNSESRLTNKPFNWRTLQKTPKEITLSRVYVASQFLIVASLINHMTIAYIPELREPFGPALNITHDNANRSILNGFPVHRSYREFNDETCQATRPVLPLRVLTWICVVLFTIDLIARAIFCPNLFRWLRSFYTITDIVSLLPFYVEGIILAYVGALTSSESTNALANSLFFTIDIFNMFKVFVVVRIFRLLQRQRATRVLLYTIRTAATNIVMVFELILLCAIFFGTSIFYFDLQINSILTGIWWAFTTMTTVGYGDVIPSSVPGRLIAVLCMIIGILLTSYTIPVLVNDFLLFYGHADQLAWMRRIHKSATAKRRTEKRDLMAKRRIKQVRTLIRQAVIGLGTFHEGSTMPKASSVSEYTLRRPDASSS</sequence>
<evidence type="ECO:0000256" key="8">
    <source>
        <dbReference type="ARBA" id="ARBA00022989"/>
    </source>
</evidence>
<evidence type="ECO:0000259" key="14">
    <source>
        <dbReference type="Pfam" id="PF00520"/>
    </source>
</evidence>
<evidence type="ECO:0000313" key="17">
    <source>
        <dbReference type="Proteomes" id="UP000017246"/>
    </source>
</evidence>
<gene>
    <name evidence="16" type="ORF">EmuJ_000570000</name>
</gene>
<keyword evidence="17" id="KW-1185">Reference proteome</keyword>
<accession>A0A068Y0S8</accession>
<keyword evidence="11" id="KW-0407">Ion channel</keyword>
<feature type="region of interest" description="Disordered" evidence="12">
    <location>
        <begin position="303"/>
        <end position="330"/>
    </location>
</feature>
<feature type="region of interest" description="Disordered" evidence="12">
    <location>
        <begin position="1"/>
        <end position="37"/>
    </location>
</feature>
<feature type="transmembrane region" description="Helical" evidence="13">
    <location>
        <begin position="470"/>
        <end position="494"/>
    </location>
</feature>
<dbReference type="PANTHER" id="PTHR11537:SF252">
    <property type="entry name" value="POTASSIUM VOLTAGE-GATED CHANNEL PROTEIN SHAW"/>
    <property type="match status" value="1"/>
</dbReference>
<proteinExistence type="predicted"/>
<dbReference type="eggNOG" id="KOG3713">
    <property type="taxonomic scope" value="Eukaryota"/>
</dbReference>
<keyword evidence="7" id="KW-0630">Potassium</keyword>
<dbReference type="InterPro" id="IPR028325">
    <property type="entry name" value="VG_K_chnl"/>
</dbReference>
<keyword evidence="9" id="KW-0406">Ion transport</keyword>
<evidence type="ECO:0000256" key="10">
    <source>
        <dbReference type="ARBA" id="ARBA00023136"/>
    </source>
</evidence>
<evidence type="ECO:0000256" key="9">
    <source>
        <dbReference type="ARBA" id="ARBA00023065"/>
    </source>
</evidence>
<dbReference type="InterPro" id="IPR011333">
    <property type="entry name" value="SKP1/BTB/POZ_sf"/>
</dbReference>
<keyword evidence="4 13" id="KW-0812">Transmembrane</keyword>
<dbReference type="GO" id="GO:0008076">
    <property type="term" value="C:voltage-gated potassium channel complex"/>
    <property type="evidence" value="ECO:0007669"/>
    <property type="project" value="InterPro"/>
</dbReference>
<dbReference type="GO" id="GO:0005251">
    <property type="term" value="F:delayed rectifier potassium channel activity"/>
    <property type="evidence" value="ECO:0007669"/>
    <property type="project" value="TreeGrafter"/>
</dbReference>
<feature type="compositionally biased region" description="Polar residues" evidence="12">
    <location>
        <begin position="1"/>
        <end position="12"/>
    </location>
</feature>
<dbReference type="GO" id="GO:0001508">
    <property type="term" value="P:action potential"/>
    <property type="evidence" value="ECO:0007669"/>
    <property type="project" value="TreeGrafter"/>
</dbReference>
<dbReference type="Proteomes" id="UP000017246">
    <property type="component" value="Unassembled WGS sequence"/>
</dbReference>
<evidence type="ECO:0000256" key="3">
    <source>
        <dbReference type="ARBA" id="ARBA00022538"/>
    </source>
</evidence>
<dbReference type="Gene3D" id="1.20.120.350">
    <property type="entry name" value="Voltage-gated potassium channels. Chain C"/>
    <property type="match status" value="1"/>
</dbReference>
<evidence type="ECO:0000256" key="13">
    <source>
        <dbReference type="SAM" id="Phobius"/>
    </source>
</evidence>
<dbReference type="CDD" id="cd18317">
    <property type="entry name" value="BTB_POZ_Kv"/>
    <property type="match status" value="1"/>
</dbReference>
<dbReference type="SUPFAM" id="SSF54695">
    <property type="entry name" value="POZ domain"/>
    <property type="match status" value="1"/>
</dbReference>
<dbReference type="OMA" id="YTITDIV"/>
<reference evidence="16" key="1">
    <citation type="journal article" date="2013" name="Nature">
        <title>The genomes of four tapeworm species reveal adaptations to parasitism.</title>
        <authorList>
            <person name="Tsai I.J."/>
            <person name="Zarowiecki M."/>
            <person name="Holroyd N."/>
            <person name="Garciarrubio A."/>
            <person name="Sanchez-Flores A."/>
            <person name="Brooks K.L."/>
            <person name="Tracey A."/>
            <person name="Bobes R.J."/>
            <person name="Fragoso G."/>
            <person name="Sciutto E."/>
            <person name="Aslett M."/>
            <person name="Beasley H."/>
            <person name="Bennett H.M."/>
            <person name="Cai J."/>
            <person name="Camicia F."/>
            <person name="Clark R."/>
            <person name="Cucher M."/>
            <person name="De Silva N."/>
            <person name="Day T.A."/>
            <person name="Deplazes P."/>
            <person name="Estrada K."/>
            <person name="Fernandez C."/>
            <person name="Holland P.W."/>
            <person name="Hou J."/>
            <person name="Hu S."/>
            <person name="Huckvale T."/>
            <person name="Hung S.S."/>
            <person name="Kamenetzky L."/>
            <person name="Keane J.A."/>
            <person name="Kiss F."/>
            <person name="Koziol U."/>
            <person name="Lambert O."/>
            <person name="Liu K."/>
            <person name="Luo X."/>
            <person name="Luo Y."/>
            <person name="Macchiaroli N."/>
            <person name="Nichol S."/>
            <person name="Paps J."/>
            <person name="Parkinson J."/>
            <person name="Pouchkina-Stantcheva N."/>
            <person name="Riddiford N."/>
            <person name="Rosenzvit M."/>
            <person name="Salinas G."/>
            <person name="Wasmuth J.D."/>
            <person name="Zamanian M."/>
            <person name="Zheng Y."/>
            <person name="Cai X."/>
            <person name="Soberon X."/>
            <person name="Olson P.D."/>
            <person name="Laclette J.P."/>
            <person name="Brehm K."/>
            <person name="Berriman M."/>
            <person name="Garciarrubio A."/>
            <person name="Bobes R.J."/>
            <person name="Fragoso G."/>
            <person name="Sanchez-Flores A."/>
            <person name="Estrada K."/>
            <person name="Cevallos M.A."/>
            <person name="Morett E."/>
            <person name="Gonzalez V."/>
            <person name="Portillo T."/>
            <person name="Ochoa-Leyva A."/>
            <person name="Jose M.V."/>
            <person name="Sciutto E."/>
            <person name="Landa A."/>
            <person name="Jimenez L."/>
            <person name="Valdes V."/>
            <person name="Carrero J.C."/>
            <person name="Larralde C."/>
            <person name="Morales-Montor J."/>
            <person name="Limon-Lason J."/>
            <person name="Soberon X."/>
            <person name="Laclette J.P."/>
        </authorList>
    </citation>
    <scope>NUCLEOTIDE SEQUENCE [LARGE SCALE GENOMIC DNA]</scope>
</reference>
<feature type="transmembrane region" description="Helical" evidence="13">
    <location>
        <begin position="636"/>
        <end position="657"/>
    </location>
</feature>
<keyword evidence="5" id="KW-0631">Potassium channel</keyword>
<keyword evidence="2" id="KW-0813">Transport</keyword>
<evidence type="ECO:0000256" key="1">
    <source>
        <dbReference type="ARBA" id="ARBA00004141"/>
    </source>
</evidence>
<dbReference type="AlphaFoldDB" id="A0A068Y0S8"/>
<feature type="compositionally biased region" description="Basic and acidic residues" evidence="12">
    <location>
        <begin position="730"/>
        <end position="739"/>
    </location>
</feature>
<feature type="domain" description="Potassium channel tetramerisation-type BTB" evidence="15">
    <location>
        <begin position="153"/>
        <end position="234"/>
    </location>
</feature>